<proteinExistence type="predicted"/>
<gene>
    <name evidence="2" type="ORF">GCM10011496_17800</name>
</gene>
<organism evidence="2 3">
    <name type="scientific">Polaromonas eurypsychrophila</name>
    <dbReference type="NCBI Taxonomy" id="1614635"/>
    <lineage>
        <taxon>Bacteria</taxon>
        <taxon>Pseudomonadati</taxon>
        <taxon>Pseudomonadota</taxon>
        <taxon>Betaproteobacteria</taxon>
        <taxon>Burkholderiales</taxon>
        <taxon>Comamonadaceae</taxon>
        <taxon>Polaromonas</taxon>
    </lineage>
</organism>
<dbReference type="AlphaFoldDB" id="A0A916SEX1"/>
<reference evidence="2" key="2">
    <citation type="submission" date="2020-09" db="EMBL/GenBank/DDBJ databases">
        <authorList>
            <person name="Sun Q."/>
            <person name="Zhou Y."/>
        </authorList>
    </citation>
    <scope>NUCLEOTIDE SEQUENCE</scope>
    <source>
        <strain evidence="2">CGMCC 1.15322</strain>
    </source>
</reference>
<keyword evidence="1" id="KW-0472">Membrane</keyword>
<evidence type="ECO:0000256" key="1">
    <source>
        <dbReference type="SAM" id="Phobius"/>
    </source>
</evidence>
<evidence type="ECO:0008006" key="4">
    <source>
        <dbReference type="Google" id="ProtNLM"/>
    </source>
</evidence>
<dbReference type="Proteomes" id="UP000620596">
    <property type="component" value="Unassembled WGS sequence"/>
</dbReference>
<protein>
    <recommendedName>
        <fullName evidence="4">Transmembrane protein</fullName>
    </recommendedName>
</protein>
<keyword evidence="1" id="KW-1133">Transmembrane helix</keyword>
<comment type="caution">
    <text evidence="2">The sequence shown here is derived from an EMBL/GenBank/DDBJ whole genome shotgun (WGS) entry which is preliminary data.</text>
</comment>
<keyword evidence="1" id="KW-0812">Transmembrane</keyword>
<dbReference type="EMBL" id="BMIG01000005">
    <property type="protein sequence ID" value="GGA97151.1"/>
    <property type="molecule type" value="Genomic_DNA"/>
</dbReference>
<evidence type="ECO:0000313" key="3">
    <source>
        <dbReference type="Proteomes" id="UP000620596"/>
    </source>
</evidence>
<feature type="transmembrane region" description="Helical" evidence="1">
    <location>
        <begin position="48"/>
        <end position="72"/>
    </location>
</feature>
<reference evidence="2" key="1">
    <citation type="journal article" date="2014" name="Int. J. Syst. Evol. Microbiol.">
        <title>Complete genome sequence of Corynebacterium casei LMG S-19264T (=DSM 44701T), isolated from a smear-ripened cheese.</title>
        <authorList>
            <consortium name="US DOE Joint Genome Institute (JGI-PGF)"/>
            <person name="Walter F."/>
            <person name="Albersmeier A."/>
            <person name="Kalinowski J."/>
            <person name="Ruckert C."/>
        </authorList>
    </citation>
    <scope>NUCLEOTIDE SEQUENCE</scope>
    <source>
        <strain evidence="2">CGMCC 1.15322</strain>
    </source>
</reference>
<dbReference type="RefSeq" id="WP_188708006.1">
    <property type="nucleotide sequence ID" value="NZ_BMIG01000005.1"/>
</dbReference>
<sequence>MNETETNPQADDATIEVSHQAFKTGLPMGRFRLIVNPERAQKYVKHRLFVVGISLPLLGIGAALALSGYFWWGLPMVLVGALLHRVVKAHATKILLHLALGDPKVYREAIDYEILEVRSAA</sequence>
<name>A0A916SEX1_9BURK</name>
<keyword evidence="3" id="KW-1185">Reference proteome</keyword>
<accession>A0A916SEX1</accession>
<evidence type="ECO:0000313" key="2">
    <source>
        <dbReference type="EMBL" id="GGA97151.1"/>
    </source>
</evidence>